<dbReference type="InterPro" id="IPR013818">
    <property type="entry name" value="Lipase"/>
</dbReference>
<comment type="subcellular location">
    <subcellularLocation>
        <location evidence="1">Secreted</location>
    </subcellularLocation>
</comment>
<evidence type="ECO:0000313" key="8">
    <source>
        <dbReference type="Proteomes" id="UP001519460"/>
    </source>
</evidence>
<keyword evidence="4" id="KW-1015">Disulfide bond</keyword>
<dbReference type="InterPro" id="IPR021862">
    <property type="entry name" value="DUF3472"/>
</dbReference>
<evidence type="ECO:0000256" key="2">
    <source>
        <dbReference type="ARBA" id="ARBA00010701"/>
    </source>
</evidence>
<dbReference type="Proteomes" id="UP001519460">
    <property type="component" value="Unassembled WGS sequence"/>
</dbReference>
<evidence type="ECO:0000256" key="3">
    <source>
        <dbReference type="ARBA" id="ARBA00022525"/>
    </source>
</evidence>
<dbReference type="CDD" id="cd00707">
    <property type="entry name" value="Pancreat_lipase_like"/>
    <property type="match status" value="1"/>
</dbReference>
<dbReference type="InterPro" id="IPR029058">
    <property type="entry name" value="AB_hydrolase_fold"/>
</dbReference>
<dbReference type="PRINTS" id="PR00821">
    <property type="entry name" value="TAGLIPASE"/>
</dbReference>
<name>A0ABD0LR44_9CAEN</name>
<dbReference type="PRINTS" id="PR00823">
    <property type="entry name" value="PANCLIPASE"/>
</dbReference>
<dbReference type="EMBL" id="JACVVK020000031">
    <property type="protein sequence ID" value="KAK7501489.1"/>
    <property type="molecule type" value="Genomic_DNA"/>
</dbReference>
<dbReference type="AlphaFoldDB" id="A0ABD0LR44"/>
<organism evidence="7 8">
    <name type="scientific">Batillaria attramentaria</name>
    <dbReference type="NCBI Taxonomy" id="370345"/>
    <lineage>
        <taxon>Eukaryota</taxon>
        <taxon>Metazoa</taxon>
        <taxon>Spiralia</taxon>
        <taxon>Lophotrochozoa</taxon>
        <taxon>Mollusca</taxon>
        <taxon>Gastropoda</taxon>
        <taxon>Caenogastropoda</taxon>
        <taxon>Sorbeoconcha</taxon>
        <taxon>Cerithioidea</taxon>
        <taxon>Batillariidae</taxon>
        <taxon>Batillaria</taxon>
    </lineage>
</organism>
<evidence type="ECO:0000256" key="5">
    <source>
        <dbReference type="RuleBase" id="RU004262"/>
    </source>
</evidence>
<dbReference type="Pfam" id="PF11958">
    <property type="entry name" value="DUF3472"/>
    <property type="match status" value="1"/>
</dbReference>
<sequence length="660" mass="73027">MAETRKRAPSLWLQYHYQEPGDILMQDVFVPTSGLAKCTYYCCLNWNCGQEGGGYCGIQDHPEGRAFIFSIWDPQEAKNIPISASFKGPGTWTDRFGGEGTGLKSMNFELGWKEDQWYTMVVRRWDGPSGNTRFGCWVHDQVDDRWTHLITMDYPVPNVFFRGTTVSFLEDWGFTSQNYRCGWYRNGFKRDLNGKWIPFHKVKFQVNVEDTATMNFNAFCSDPQDGICIAAGANTKASVGTCCDFVQQCCGAHPKKKPISLAHAGLSEKTVRWELEDRCVPQFGYTVRSDDQEFCRGDGEEVRGVALDEGLPVKSGKLLVEVEDVLGSLMDAFRSHVCYGSLGCFSNDDPFSNAWDELPESPKDVGVTLTLYTRHDPDLGHELDYKDAKSMLGTSFDPSADIKVIIHGYDNDGTEDWVKNLTSHLLQLSPFNIIKVAWGPGAHKLYPQSVANTRVVGAVAAQFLTSLRDALNISMSHVHLLGHSLGAHIAGYMGTRVGGIGRISGMDPAGPLFESSDARVRIDPNDAMFVDCIHTDGVPLKDLGFGTMSAWCDADYYPNGGGQQPGCPKPLSNTVSDVLAFKFYDASVDVSCSHSRSHEYYVNSIALCRFPATPCDTYDNFKAGKCTCGPAGCPSMGYHSVDNRQKGKFFLDTTSAEPFC</sequence>
<keyword evidence="3" id="KW-0964">Secreted</keyword>
<dbReference type="InterPro" id="IPR002331">
    <property type="entry name" value="Lipase_panc"/>
</dbReference>
<protein>
    <recommendedName>
        <fullName evidence="6">Lipase domain-containing protein</fullName>
    </recommendedName>
</protein>
<accession>A0ABD0LR44</accession>
<gene>
    <name evidence="7" type="ORF">BaRGS_00007293</name>
</gene>
<dbReference type="SUPFAM" id="SSF53474">
    <property type="entry name" value="alpha/beta-Hydrolases"/>
    <property type="match status" value="1"/>
</dbReference>
<dbReference type="Pfam" id="PF00151">
    <property type="entry name" value="Lipase"/>
    <property type="match status" value="1"/>
</dbReference>
<comment type="similarity">
    <text evidence="2 5">Belongs to the AB hydrolase superfamily. Lipase family.</text>
</comment>
<dbReference type="PANTHER" id="PTHR11610:SF178">
    <property type="entry name" value="LIPASE MEMBER H-A-LIKE PROTEIN"/>
    <property type="match status" value="1"/>
</dbReference>
<evidence type="ECO:0000259" key="6">
    <source>
        <dbReference type="Pfam" id="PF00151"/>
    </source>
</evidence>
<evidence type="ECO:0000256" key="1">
    <source>
        <dbReference type="ARBA" id="ARBA00004613"/>
    </source>
</evidence>
<dbReference type="GO" id="GO:0005576">
    <property type="term" value="C:extracellular region"/>
    <property type="evidence" value="ECO:0007669"/>
    <property type="project" value="UniProtKB-SubCell"/>
</dbReference>
<comment type="caution">
    <text evidence="7">The sequence shown here is derived from an EMBL/GenBank/DDBJ whole genome shotgun (WGS) entry which is preliminary data.</text>
</comment>
<dbReference type="Gene3D" id="3.40.50.1820">
    <property type="entry name" value="alpha/beta hydrolase"/>
    <property type="match status" value="1"/>
</dbReference>
<keyword evidence="8" id="KW-1185">Reference proteome</keyword>
<evidence type="ECO:0000256" key="4">
    <source>
        <dbReference type="ARBA" id="ARBA00023157"/>
    </source>
</evidence>
<dbReference type="InterPro" id="IPR033906">
    <property type="entry name" value="Lipase_N"/>
</dbReference>
<feature type="domain" description="Lipase" evidence="6">
    <location>
        <begin position="336"/>
        <end position="659"/>
    </location>
</feature>
<dbReference type="InterPro" id="IPR000734">
    <property type="entry name" value="TAG_lipase"/>
</dbReference>
<reference evidence="7 8" key="1">
    <citation type="journal article" date="2023" name="Sci. Data">
        <title>Genome assembly of the Korean intertidal mud-creeper Batillaria attramentaria.</title>
        <authorList>
            <person name="Patra A.K."/>
            <person name="Ho P.T."/>
            <person name="Jun S."/>
            <person name="Lee S.J."/>
            <person name="Kim Y."/>
            <person name="Won Y.J."/>
        </authorList>
    </citation>
    <scope>NUCLEOTIDE SEQUENCE [LARGE SCALE GENOMIC DNA]</scope>
    <source>
        <strain evidence="7">Wonlab-2016</strain>
    </source>
</reference>
<dbReference type="PANTHER" id="PTHR11610">
    <property type="entry name" value="LIPASE"/>
    <property type="match status" value="1"/>
</dbReference>
<feature type="non-terminal residue" evidence="7">
    <location>
        <position position="660"/>
    </location>
</feature>
<proteinExistence type="inferred from homology"/>
<evidence type="ECO:0000313" key="7">
    <source>
        <dbReference type="EMBL" id="KAK7501489.1"/>
    </source>
</evidence>